<feature type="transmembrane region" description="Helical" evidence="6">
    <location>
        <begin position="787"/>
        <end position="805"/>
    </location>
</feature>
<keyword evidence="5 6" id="KW-0472">Membrane</keyword>
<organism evidence="8 9">
    <name type="scientific">Rhizophagus irregularis</name>
    <dbReference type="NCBI Taxonomy" id="588596"/>
    <lineage>
        <taxon>Eukaryota</taxon>
        <taxon>Fungi</taxon>
        <taxon>Fungi incertae sedis</taxon>
        <taxon>Mucoromycota</taxon>
        <taxon>Glomeromycotina</taxon>
        <taxon>Glomeromycetes</taxon>
        <taxon>Glomerales</taxon>
        <taxon>Glomeraceae</taxon>
        <taxon>Rhizophagus</taxon>
    </lineage>
</organism>
<keyword evidence="9" id="KW-1185">Reference proteome</keyword>
<accession>A0A2I1GAK6</accession>
<dbReference type="InterPro" id="IPR015943">
    <property type="entry name" value="WD40/YVTN_repeat-like_dom_sf"/>
</dbReference>
<evidence type="ECO:0000256" key="3">
    <source>
        <dbReference type="ARBA" id="ARBA00022737"/>
    </source>
</evidence>
<comment type="subcellular location">
    <subcellularLocation>
        <location evidence="1">Membrane</location>
        <topology evidence="1">Multi-pass membrane protein</topology>
    </subcellularLocation>
</comment>
<feature type="transmembrane region" description="Helical" evidence="6">
    <location>
        <begin position="826"/>
        <end position="844"/>
    </location>
</feature>
<dbReference type="VEuPathDB" id="FungiDB:RhiirA1_466373"/>
<feature type="transmembrane region" description="Helical" evidence="6">
    <location>
        <begin position="957"/>
        <end position="980"/>
    </location>
</feature>
<dbReference type="GO" id="GO:0005216">
    <property type="term" value="F:monoatomic ion channel activity"/>
    <property type="evidence" value="ECO:0007669"/>
    <property type="project" value="InterPro"/>
</dbReference>
<dbReference type="PANTHER" id="PTHR10582:SF2">
    <property type="entry name" value="INACTIVE"/>
    <property type="match status" value="1"/>
</dbReference>
<feature type="transmembrane region" description="Helical" evidence="6">
    <location>
        <begin position="850"/>
        <end position="872"/>
    </location>
</feature>
<keyword evidence="4 6" id="KW-1133">Transmembrane helix</keyword>
<dbReference type="SUPFAM" id="SSF117289">
    <property type="entry name" value="Nucleoporin domain"/>
    <property type="match status" value="1"/>
</dbReference>
<proteinExistence type="predicted"/>
<feature type="domain" description="Ion transport" evidence="7">
    <location>
        <begin position="721"/>
        <end position="990"/>
    </location>
</feature>
<name>A0A2I1GAK6_9GLOM</name>
<evidence type="ECO:0000256" key="2">
    <source>
        <dbReference type="ARBA" id="ARBA00022692"/>
    </source>
</evidence>
<keyword evidence="3" id="KW-0677">Repeat</keyword>
<dbReference type="Proteomes" id="UP000234323">
    <property type="component" value="Unassembled WGS sequence"/>
</dbReference>
<gene>
    <name evidence="8" type="ORF">RhiirA4_457718</name>
</gene>
<evidence type="ECO:0000256" key="5">
    <source>
        <dbReference type="ARBA" id="ARBA00023136"/>
    </source>
</evidence>
<dbReference type="InterPro" id="IPR005821">
    <property type="entry name" value="Ion_trans_dom"/>
</dbReference>
<evidence type="ECO:0000256" key="1">
    <source>
        <dbReference type="ARBA" id="ARBA00004141"/>
    </source>
</evidence>
<keyword evidence="2 6" id="KW-0812">Transmembrane</keyword>
<dbReference type="AlphaFoldDB" id="A0A2I1GAK6"/>
<evidence type="ECO:0000256" key="6">
    <source>
        <dbReference type="SAM" id="Phobius"/>
    </source>
</evidence>
<reference evidence="8 9" key="1">
    <citation type="submission" date="2015-10" db="EMBL/GenBank/DDBJ databases">
        <title>Genome analyses suggest a sexual origin of heterokaryosis in a supposedly ancient asexual fungus.</title>
        <authorList>
            <person name="Ropars J."/>
            <person name="Sedzielewska K."/>
            <person name="Noel J."/>
            <person name="Charron P."/>
            <person name="Farinelli L."/>
            <person name="Marton T."/>
            <person name="Kruger M."/>
            <person name="Pelin A."/>
            <person name="Brachmann A."/>
            <person name="Corradi N."/>
        </authorList>
    </citation>
    <scope>NUCLEOTIDE SEQUENCE [LARGE SCALE GENOMIC DNA]</scope>
    <source>
        <strain evidence="8 9">A4</strain>
    </source>
</reference>
<dbReference type="GO" id="GO:0098703">
    <property type="term" value="P:calcium ion import across plasma membrane"/>
    <property type="evidence" value="ECO:0007669"/>
    <property type="project" value="TreeGrafter"/>
</dbReference>
<evidence type="ECO:0000313" key="8">
    <source>
        <dbReference type="EMBL" id="PKY43667.1"/>
    </source>
</evidence>
<feature type="transmembrane region" description="Helical" evidence="6">
    <location>
        <begin position="720"/>
        <end position="743"/>
    </location>
</feature>
<dbReference type="InterPro" id="IPR024862">
    <property type="entry name" value="TRPV"/>
</dbReference>
<sequence>MSSNSIIEIGDTNIDSIEKIESDDNKSPHDGNPITKVEISPNEVYLVTYSKDDHSIVVWNIKDESPHKPELFVSNKSLSQIAISDDKKLAHINYDEYLGIYDMKDNKKIKLDCDDNYKYCYCIFNIKDEFMLHEVKDNMIYIYSTQTKNNKWNCKRMYKIPKDFNIIDISEYNIYLFSNNTIYEHNLITEKTVRIFKSNEKIVYSSYDKKIRISSNEKLIYIRINYKFVVYSIEFEIPFTPLDIDNINNDIQLRNFMYRNGLIPLLIPLFNYGIIKELYWNECLDRLEKKGQLSKDFQTESLLDKIRTKTKYAFGIQGGHILKIEHKEVLETVNIKSEIPDEIINVWYLGNVDINKKTYETHLLNINFNLYMDTIYALFQEIDIKDNVELEFTQNLIVWKIKFGDGMINLRVSKKDKSDAKKDPIPICVKVENISAGQYILGTKLFNDSVIIVLTTKGLFIYNFNEDKQSISLSYLYSMNISISGTHEIDNKDDIVKQLKEVFSKPTLPLSNYDSLEGCDGWVSYIKDNKERLLKYGIELLKLAIEEHKLDLIEDIYKKCMNYCKADLENNRMFLSIITSTIPLLSKFYPDYITRYLSETTMITDSSFYSIEYKNSNLHLYSISEHPQIINLTKSIWWCKYNLLISKFVKEESFKHTRTPTIMFMNPYIKFINYPQKYNWFKELIKPQYSPFVETINKDIYKTWNGETLIDFKWNNYGKYYYTLIWIGYMILLGCFTAAASFPPQYINDNTRDKLLIASIILGFIHLSFEVRQFINNPIKWFNDFWNYIDIIAFLLPIYTSIYWLQTNSRNVNLLSFTCLFLDIKFLIFLRVFESSGIFFAIIISVGKQIIFLLLVLLIILISFTHALYILLLPENDFSFKEPTNNNDSNNPWNLATAYHRVFENGTIDPNAYLIQQPDENTNMFINFKTALLAMYLFLTGDSSSLSNWQYIDNQSLAIIIVFFSLLMSVYIMNLFIGLFSNAIEKVNSRVEYYVYKAEILAEIELLYLLPHQRRWHKWFPEVIYYYADVDKVRQKIKEMIKESEWNTDEFLELKKNLLDKLNIQHNPVDEANLQDISKEIRDLRSKLPQQPEATLQDILNEVRDLRSKLPQQPETTLQDILNEIRDLRSKLPQQPAES</sequence>
<comment type="caution">
    <text evidence="8">The sequence shown here is derived from an EMBL/GenBank/DDBJ whole genome shotgun (WGS) entry which is preliminary data.</text>
</comment>
<evidence type="ECO:0000259" key="7">
    <source>
        <dbReference type="Pfam" id="PF00520"/>
    </source>
</evidence>
<evidence type="ECO:0000313" key="9">
    <source>
        <dbReference type="Proteomes" id="UP000234323"/>
    </source>
</evidence>
<dbReference type="VEuPathDB" id="FungiDB:RhiirFUN_017481"/>
<dbReference type="EMBL" id="LLXI01000268">
    <property type="protein sequence ID" value="PKY43667.1"/>
    <property type="molecule type" value="Genomic_DNA"/>
</dbReference>
<protein>
    <recommendedName>
        <fullName evidence="7">Ion transport domain-containing protein</fullName>
    </recommendedName>
</protein>
<dbReference type="GO" id="GO:0005886">
    <property type="term" value="C:plasma membrane"/>
    <property type="evidence" value="ECO:0007669"/>
    <property type="project" value="TreeGrafter"/>
</dbReference>
<dbReference type="Gene3D" id="2.130.10.10">
    <property type="entry name" value="YVTN repeat-like/Quinoprotein amine dehydrogenase"/>
    <property type="match status" value="1"/>
</dbReference>
<dbReference type="Pfam" id="PF00520">
    <property type="entry name" value="Ion_trans"/>
    <property type="match status" value="1"/>
</dbReference>
<dbReference type="PANTHER" id="PTHR10582">
    <property type="entry name" value="TRANSIENT RECEPTOR POTENTIAL ION CHANNEL PROTEIN"/>
    <property type="match status" value="1"/>
</dbReference>
<dbReference type="VEuPathDB" id="FungiDB:FUN_011709"/>
<evidence type="ECO:0000256" key="4">
    <source>
        <dbReference type="ARBA" id="ARBA00022989"/>
    </source>
</evidence>
<dbReference type="Gene3D" id="1.10.287.70">
    <property type="match status" value="1"/>
</dbReference>